<sequence length="78" mass="9485">MQKCTTVLFSLLLLRDKLIRQTYNNKYKDRRKVYISFTPTGRTMIEQTRYERDKWLNNVVKIRLLIKNGNCLVMHCLF</sequence>
<dbReference type="EMBL" id="SNRX01000015">
    <property type="protein sequence ID" value="KAA6301658.1"/>
    <property type="molecule type" value="Genomic_DNA"/>
</dbReference>
<name>A0A5M8NZT6_9BACT</name>
<dbReference type="AlphaFoldDB" id="A0A5M8NZT6"/>
<dbReference type="Proteomes" id="UP000324575">
    <property type="component" value="Unassembled WGS sequence"/>
</dbReference>
<gene>
    <name evidence="1" type="ORF">EZS26_002123</name>
</gene>
<evidence type="ECO:0000313" key="2">
    <source>
        <dbReference type="Proteomes" id="UP000324575"/>
    </source>
</evidence>
<comment type="caution">
    <text evidence="1">The sequence shown here is derived from an EMBL/GenBank/DDBJ whole genome shotgun (WGS) entry which is preliminary data.</text>
</comment>
<accession>A0A5M8NZT6</accession>
<evidence type="ECO:0000313" key="1">
    <source>
        <dbReference type="EMBL" id="KAA6301658.1"/>
    </source>
</evidence>
<reference evidence="1 2" key="1">
    <citation type="submission" date="2019-03" db="EMBL/GenBank/DDBJ databases">
        <title>Single cell metagenomics reveals metabolic interactions within the superorganism composed of flagellate Streblomastix strix and complex community of Bacteroidetes bacteria on its surface.</title>
        <authorList>
            <person name="Treitli S.C."/>
            <person name="Kolisko M."/>
            <person name="Husnik F."/>
            <person name="Keeling P."/>
            <person name="Hampl V."/>
        </authorList>
    </citation>
    <scope>NUCLEOTIDE SEQUENCE [LARGE SCALE GENOMIC DNA]</scope>
    <source>
        <strain evidence="1">St1</strain>
    </source>
</reference>
<evidence type="ECO:0008006" key="3">
    <source>
        <dbReference type="Google" id="ProtNLM"/>
    </source>
</evidence>
<proteinExistence type="predicted"/>
<organism evidence="1 2">
    <name type="scientific">Candidatus Ordinivivax streblomastigis</name>
    <dbReference type="NCBI Taxonomy" id="2540710"/>
    <lineage>
        <taxon>Bacteria</taxon>
        <taxon>Pseudomonadati</taxon>
        <taxon>Bacteroidota</taxon>
        <taxon>Bacteroidia</taxon>
        <taxon>Bacteroidales</taxon>
        <taxon>Candidatus Ordinivivax</taxon>
    </lineage>
</organism>
<protein>
    <recommendedName>
        <fullName evidence="3">HTH marR-type domain-containing protein</fullName>
    </recommendedName>
</protein>